<evidence type="ECO:0000259" key="2">
    <source>
        <dbReference type="PROSITE" id="PS51272"/>
    </source>
</evidence>
<feature type="domain" description="SLH" evidence="2">
    <location>
        <begin position="358"/>
        <end position="408"/>
    </location>
</feature>
<dbReference type="PANTHER" id="PTHR43308:SF5">
    <property type="entry name" value="S-LAYER PROTEIN _ PEPTIDOGLYCAN ENDO-BETA-N-ACETYLGLUCOSAMINIDASE"/>
    <property type="match status" value="1"/>
</dbReference>
<evidence type="ECO:0000313" key="4">
    <source>
        <dbReference type="Proteomes" id="UP000650511"/>
    </source>
</evidence>
<accession>A0A8J3A9X7</accession>
<dbReference type="PANTHER" id="PTHR43308">
    <property type="entry name" value="OUTER MEMBRANE PROTEIN ALPHA-RELATED"/>
    <property type="match status" value="1"/>
</dbReference>
<dbReference type="EMBL" id="BMHA01000010">
    <property type="protein sequence ID" value="GGI08012.1"/>
    <property type="molecule type" value="Genomic_DNA"/>
</dbReference>
<keyword evidence="4" id="KW-1185">Reference proteome</keyword>
<sequence length="408" mass="42505">MAGSTRAAHGGWDAEGSLRMQVRVRRSFALLVTATLGTLAASALPAAASPDLGPTYDPGDLAAVAAEPHTVTYTVESRGAVATDVTAFAGDAAAVLGDARGWTLGGSVEFVPVASGGDFRLILASPAEVDAAAPGCSPDYSCRVGEQVLINDRNWRETTPAWQDAGAPRWLYRQYLVNHEVGHFLGFGHHGCPSPGAPAPVMQQQSISLEGCAPSGWPNDAERDRLAGRLGVPVHGWVFPDVLFGDTHRDAVHAAAEADIVSGFADGYFRPGHDVRRDQMTAMLTRVLQLTSDATPPFADVPAGATHAEAIAAAADRGLVTGYPDGTFRPGTSVNRAQMATLLARAFALEADGPPPFDDVPADATHAAAIAAVAEHDVAEGYGDGTFRPAEPVTRAQLASFLDRAGAW</sequence>
<keyword evidence="1" id="KW-0472">Membrane</keyword>
<gene>
    <name evidence="3" type="ORF">GCM10011354_26950</name>
</gene>
<dbReference type="InterPro" id="IPR022603">
    <property type="entry name" value="DUF3152"/>
</dbReference>
<name>A0A8J3A9X7_9ACTN</name>
<reference evidence="3" key="2">
    <citation type="submission" date="2020-09" db="EMBL/GenBank/DDBJ databases">
        <authorList>
            <person name="Sun Q."/>
            <person name="Zhou Y."/>
        </authorList>
    </citation>
    <scope>NUCLEOTIDE SEQUENCE</scope>
    <source>
        <strain evidence="3">CGMCC 1.14988</strain>
    </source>
</reference>
<keyword evidence="1" id="KW-0812">Transmembrane</keyword>
<dbReference type="Pfam" id="PF00395">
    <property type="entry name" value="SLH"/>
    <property type="match status" value="3"/>
</dbReference>
<dbReference type="Pfam" id="PF11350">
    <property type="entry name" value="DUF3152"/>
    <property type="match status" value="1"/>
</dbReference>
<feature type="domain" description="SLH" evidence="2">
    <location>
        <begin position="235"/>
        <end position="293"/>
    </location>
</feature>
<protein>
    <recommendedName>
        <fullName evidence="2">SLH domain-containing protein</fullName>
    </recommendedName>
</protein>
<evidence type="ECO:0000313" key="3">
    <source>
        <dbReference type="EMBL" id="GGI08012.1"/>
    </source>
</evidence>
<dbReference type="InterPro" id="IPR001119">
    <property type="entry name" value="SLH_dom"/>
</dbReference>
<comment type="caution">
    <text evidence="3">The sequence shown here is derived from an EMBL/GenBank/DDBJ whole genome shotgun (WGS) entry which is preliminary data.</text>
</comment>
<keyword evidence="1" id="KW-1133">Transmembrane helix</keyword>
<dbReference type="InterPro" id="IPR051465">
    <property type="entry name" value="Cell_Envelope_Struct_Comp"/>
</dbReference>
<dbReference type="AlphaFoldDB" id="A0A8J3A9X7"/>
<feature type="domain" description="SLH" evidence="2">
    <location>
        <begin position="294"/>
        <end position="357"/>
    </location>
</feature>
<reference evidence="3" key="1">
    <citation type="journal article" date="2014" name="Int. J. Syst. Evol. Microbiol.">
        <title>Complete genome sequence of Corynebacterium casei LMG S-19264T (=DSM 44701T), isolated from a smear-ripened cheese.</title>
        <authorList>
            <consortium name="US DOE Joint Genome Institute (JGI-PGF)"/>
            <person name="Walter F."/>
            <person name="Albersmeier A."/>
            <person name="Kalinowski J."/>
            <person name="Ruckert C."/>
        </authorList>
    </citation>
    <scope>NUCLEOTIDE SEQUENCE</scope>
    <source>
        <strain evidence="3">CGMCC 1.14988</strain>
    </source>
</reference>
<dbReference type="Proteomes" id="UP000650511">
    <property type="component" value="Unassembled WGS sequence"/>
</dbReference>
<evidence type="ECO:0000256" key="1">
    <source>
        <dbReference type="SAM" id="Phobius"/>
    </source>
</evidence>
<dbReference type="PROSITE" id="PS51272">
    <property type="entry name" value="SLH"/>
    <property type="match status" value="3"/>
</dbReference>
<organism evidence="3 4">
    <name type="scientific">Egicoccus halophilus</name>
    <dbReference type="NCBI Taxonomy" id="1670830"/>
    <lineage>
        <taxon>Bacteria</taxon>
        <taxon>Bacillati</taxon>
        <taxon>Actinomycetota</taxon>
        <taxon>Nitriliruptoria</taxon>
        <taxon>Egicoccales</taxon>
        <taxon>Egicoccaceae</taxon>
        <taxon>Egicoccus</taxon>
    </lineage>
</organism>
<feature type="transmembrane region" description="Helical" evidence="1">
    <location>
        <begin position="28"/>
        <end position="48"/>
    </location>
</feature>
<proteinExistence type="predicted"/>
<dbReference type="SUPFAM" id="SSF55486">
    <property type="entry name" value="Metalloproteases ('zincins'), catalytic domain"/>
    <property type="match status" value="1"/>
</dbReference>